<evidence type="ECO:0000313" key="2">
    <source>
        <dbReference type="Proteomes" id="UP000024635"/>
    </source>
</evidence>
<dbReference type="EMBL" id="JARK01001396">
    <property type="protein sequence ID" value="EYC09542.1"/>
    <property type="molecule type" value="Genomic_DNA"/>
</dbReference>
<comment type="caution">
    <text evidence="1">The sequence shown here is derived from an EMBL/GenBank/DDBJ whole genome shotgun (WGS) entry which is preliminary data.</text>
</comment>
<dbReference type="AlphaFoldDB" id="A0A016U416"/>
<proteinExistence type="predicted"/>
<evidence type="ECO:0000313" key="1">
    <source>
        <dbReference type="EMBL" id="EYC09542.1"/>
    </source>
</evidence>
<gene>
    <name evidence="1" type="primary">Acey_s0060.g3178</name>
    <name evidence="1" type="ORF">Y032_0060g3178</name>
</gene>
<accession>A0A016U416</accession>
<name>A0A016U416_9BILA</name>
<sequence length="68" mass="7520">MNVFKIISLILNVYIPQSCIICVARKHSASSLGFDILYGDTVAAKKVNDNNEDQMIQTLTSYHTICVG</sequence>
<protein>
    <submittedName>
        <fullName evidence="1">Uncharacterized protein</fullName>
    </submittedName>
</protein>
<organism evidence="1 2">
    <name type="scientific">Ancylostoma ceylanicum</name>
    <dbReference type="NCBI Taxonomy" id="53326"/>
    <lineage>
        <taxon>Eukaryota</taxon>
        <taxon>Metazoa</taxon>
        <taxon>Ecdysozoa</taxon>
        <taxon>Nematoda</taxon>
        <taxon>Chromadorea</taxon>
        <taxon>Rhabditida</taxon>
        <taxon>Rhabditina</taxon>
        <taxon>Rhabditomorpha</taxon>
        <taxon>Strongyloidea</taxon>
        <taxon>Ancylostomatidae</taxon>
        <taxon>Ancylostomatinae</taxon>
        <taxon>Ancylostoma</taxon>
    </lineage>
</organism>
<keyword evidence="2" id="KW-1185">Reference proteome</keyword>
<reference evidence="2" key="1">
    <citation type="journal article" date="2015" name="Nat. Genet.">
        <title>The genome and transcriptome of the zoonotic hookworm Ancylostoma ceylanicum identify infection-specific gene families.</title>
        <authorList>
            <person name="Schwarz E.M."/>
            <person name="Hu Y."/>
            <person name="Antoshechkin I."/>
            <person name="Miller M.M."/>
            <person name="Sternberg P.W."/>
            <person name="Aroian R.V."/>
        </authorList>
    </citation>
    <scope>NUCLEOTIDE SEQUENCE</scope>
    <source>
        <strain evidence="2">HY135</strain>
    </source>
</reference>
<dbReference type="Proteomes" id="UP000024635">
    <property type="component" value="Unassembled WGS sequence"/>
</dbReference>